<evidence type="ECO:0000313" key="1">
    <source>
        <dbReference type="EMBL" id="GGI51601.1"/>
    </source>
</evidence>
<accession>A0A917JAF0</accession>
<evidence type="ECO:0000313" key="2">
    <source>
        <dbReference type="Proteomes" id="UP000662074"/>
    </source>
</evidence>
<dbReference type="Proteomes" id="UP000662074">
    <property type="component" value="Unassembled WGS sequence"/>
</dbReference>
<sequence>MYKNYYYYSIPNNVYLDTIFKAIPSNAFLNKGRCGIGGTTLELLNKLRCSIIVAPTRGILHCKAKDHPELFIIDGNVKQPAIEEQLSKRRPSQKIMVTPDSFSRLIKAIDNVKMYDEVIKGWFLMLDECHTFITEVFRENILKPFDYFWKFDHKAIISATPYHFSNPKFQALDYYEIRFTEKLGTITLVDCLSVYATINDILQKSNVVKGNLHIYFNSVTGIAKCVKQAGLTDVSIYCADDEDKANMNKLGDLNKYYHELPSKANQSKVNFYTCKYFEGIDINDENANVIVVTDIHQPHTKVSVAMKLKQAVGRLRNKPAQVIHLTNHHHSNAPRKELADLQNSYNDEARLLISQTIEYLSLCELTGNKPKPDDRVRHFANVDKHTGHPTFSYELFDQQVNESYSNEIYNNLALIKQEWEAGYFDVDVQSSRAKLDTTTNMKRKSKATILKEDIDALKAYKDLEATTMVFHLGQTIEDEIKARNPLAYEAEQFLDSGKLEELKYNCKLVAQEVIVASNLRSEHKLLKLLSHTFKTGQKYSRVSISAQLQAIYEKLNIRDSNGKIRKAEATQLAEQGRFQIHPCKMQGEDVNGFQILGMQFNLKVAA</sequence>
<dbReference type="EMBL" id="BMDO01000008">
    <property type="protein sequence ID" value="GGI51601.1"/>
    <property type="molecule type" value="Genomic_DNA"/>
</dbReference>
<proteinExistence type="predicted"/>
<protein>
    <submittedName>
        <fullName evidence="1">Uncharacterized protein</fullName>
    </submittedName>
</protein>
<reference evidence="1" key="1">
    <citation type="journal article" date="2014" name="Int. J. Syst. Evol. Microbiol.">
        <title>Complete genome sequence of Corynebacterium casei LMG S-19264T (=DSM 44701T), isolated from a smear-ripened cheese.</title>
        <authorList>
            <consortium name="US DOE Joint Genome Institute (JGI-PGF)"/>
            <person name="Walter F."/>
            <person name="Albersmeier A."/>
            <person name="Kalinowski J."/>
            <person name="Ruckert C."/>
        </authorList>
    </citation>
    <scope>NUCLEOTIDE SEQUENCE</scope>
    <source>
        <strain evidence="1">CCM 8711</strain>
    </source>
</reference>
<name>A0A917JAF0_9SPHI</name>
<dbReference type="AlphaFoldDB" id="A0A917JAF0"/>
<keyword evidence="2" id="KW-1185">Reference proteome</keyword>
<reference evidence="1" key="2">
    <citation type="submission" date="2020-09" db="EMBL/GenBank/DDBJ databases">
        <authorList>
            <person name="Sun Q."/>
            <person name="Sedlacek I."/>
        </authorList>
    </citation>
    <scope>NUCLEOTIDE SEQUENCE</scope>
    <source>
        <strain evidence="1">CCM 8711</strain>
    </source>
</reference>
<gene>
    <name evidence="1" type="ORF">GCM10011425_28130</name>
</gene>
<comment type="caution">
    <text evidence="1">The sequence shown here is derived from an EMBL/GenBank/DDBJ whole genome shotgun (WGS) entry which is preliminary data.</text>
</comment>
<dbReference type="RefSeq" id="WP_188417718.1">
    <property type="nucleotide sequence ID" value="NZ_BMDO01000008.1"/>
</dbReference>
<organism evidence="1 2">
    <name type="scientific">Mucilaginibacter galii</name>
    <dbReference type="NCBI Taxonomy" id="2005073"/>
    <lineage>
        <taxon>Bacteria</taxon>
        <taxon>Pseudomonadati</taxon>
        <taxon>Bacteroidota</taxon>
        <taxon>Sphingobacteriia</taxon>
        <taxon>Sphingobacteriales</taxon>
        <taxon>Sphingobacteriaceae</taxon>
        <taxon>Mucilaginibacter</taxon>
    </lineage>
</organism>